<evidence type="ECO:0000256" key="2">
    <source>
        <dbReference type="RuleBase" id="RU362080"/>
    </source>
</evidence>
<dbReference type="InterPro" id="IPR006442">
    <property type="entry name" value="Antitoxin_Phd/YefM"/>
</dbReference>
<dbReference type="InterPro" id="IPR036165">
    <property type="entry name" value="YefM-like_sf"/>
</dbReference>
<gene>
    <name evidence="3" type="ORF">HLH35_05035</name>
</gene>
<keyword evidence="4" id="KW-1185">Reference proteome</keyword>
<accession>A0A7W4IYR2</accession>
<dbReference type="Proteomes" id="UP000577891">
    <property type="component" value="Unassembled WGS sequence"/>
</dbReference>
<comment type="similarity">
    <text evidence="1 2">Belongs to the phD/YefM antitoxin family.</text>
</comment>
<comment type="function">
    <text evidence="2">Antitoxin component of a type II toxin-antitoxin (TA) system.</text>
</comment>
<evidence type="ECO:0000313" key="3">
    <source>
        <dbReference type="EMBL" id="MBB2171489.1"/>
    </source>
</evidence>
<dbReference type="PANTHER" id="PTHR33713">
    <property type="entry name" value="ANTITOXIN YAFN-RELATED"/>
    <property type="match status" value="1"/>
</dbReference>
<dbReference type="AlphaFoldDB" id="A0A7W4IYR2"/>
<sequence length="84" mass="9353">MQVLTYSEVRTRLKDVMEQVTDNHDEVIVTRKNGKPVVMVSLEEWNAIQETMHLLASPANAQSLRASIAQLEAGHGGERALIEP</sequence>
<dbReference type="SUPFAM" id="SSF143120">
    <property type="entry name" value="YefM-like"/>
    <property type="match status" value="1"/>
</dbReference>
<dbReference type="InterPro" id="IPR051405">
    <property type="entry name" value="phD/YefM_antitoxin"/>
</dbReference>
<evidence type="ECO:0000256" key="1">
    <source>
        <dbReference type="ARBA" id="ARBA00009981"/>
    </source>
</evidence>
<organism evidence="3 4">
    <name type="scientific">Gluconacetobacter asukensis</name>
    <dbReference type="NCBI Taxonomy" id="1017181"/>
    <lineage>
        <taxon>Bacteria</taxon>
        <taxon>Pseudomonadati</taxon>
        <taxon>Pseudomonadota</taxon>
        <taxon>Alphaproteobacteria</taxon>
        <taxon>Acetobacterales</taxon>
        <taxon>Acetobacteraceae</taxon>
        <taxon>Gluconacetobacter</taxon>
    </lineage>
</organism>
<dbReference type="Pfam" id="PF02604">
    <property type="entry name" value="PhdYeFM_antitox"/>
    <property type="match status" value="1"/>
</dbReference>
<proteinExistence type="inferred from homology"/>
<reference evidence="3 4" key="1">
    <citation type="submission" date="2020-04" db="EMBL/GenBank/DDBJ databases">
        <title>Description of novel Gluconacetobacter.</title>
        <authorList>
            <person name="Sombolestani A."/>
        </authorList>
    </citation>
    <scope>NUCLEOTIDE SEQUENCE [LARGE SCALE GENOMIC DNA]</scope>
    <source>
        <strain evidence="3 4">LMG 27724</strain>
    </source>
</reference>
<comment type="caution">
    <text evidence="3">The sequence shown here is derived from an EMBL/GenBank/DDBJ whole genome shotgun (WGS) entry which is preliminary data.</text>
</comment>
<name>A0A7W4IYR2_9PROT</name>
<dbReference type="Gene3D" id="3.40.1620.10">
    <property type="entry name" value="YefM-like domain"/>
    <property type="match status" value="1"/>
</dbReference>
<dbReference type="RefSeq" id="WP_182964353.1">
    <property type="nucleotide sequence ID" value="NZ_BAABGB010000027.1"/>
</dbReference>
<dbReference type="Gene3D" id="6.10.250.330">
    <property type="match status" value="1"/>
</dbReference>
<dbReference type="EMBL" id="JABEQE010000003">
    <property type="protein sequence ID" value="MBB2171489.1"/>
    <property type="molecule type" value="Genomic_DNA"/>
</dbReference>
<dbReference type="NCBIfam" id="TIGR01552">
    <property type="entry name" value="phd_fam"/>
    <property type="match status" value="1"/>
</dbReference>
<protein>
    <recommendedName>
        <fullName evidence="2">Antitoxin</fullName>
    </recommendedName>
</protein>
<dbReference type="PANTHER" id="PTHR33713:SF6">
    <property type="entry name" value="ANTITOXIN YEFM"/>
    <property type="match status" value="1"/>
</dbReference>
<evidence type="ECO:0000313" key="4">
    <source>
        <dbReference type="Proteomes" id="UP000577891"/>
    </source>
</evidence>